<protein>
    <submittedName>
        <fullName evidence="1">Uncharacterized protein</fullName>
    </submittedName>
</protein>
<gene>
    <name evidence="1" type="ORF">QNI22_14280</name>
</gene>
<dbReference type="Proteomes" id="UP001232063">
    <property type="component" value="Unassembled WGS sequence"/>
</dbReference>
<evidence type="ECO:0000313" key="1">
    <source>
        <dbReference type="EMBL" id="MDJ1501831.1"/>
    </source>
</evidence>
<comment type="caution">
    <text evidence="1">The sequence shown here is derived from an EMBL/GenBank/DDBJ whole genome shotgun (WGS) entry which is preliminary data.</text>
</comment>
<reference evidence="1" key="1">
    <citation type="submission" date="2023-05" db="EMBL/GenBank/DDBJ databases">
        <authorList>
            <person name="Zhang X."/>
        </authorList>
    </citation>
    <scope>NUCLEOTIDE SEQUENCE</scope>
    <source>
        <strain evidence="1">BD1B2-1</strain>
    </source>
</reference>
<evidence type="ECO:0000313" key="2">
    <source>
        <dbReference type="Proteomes" id="UP001232063"/>
    </source>
</evidence>
<proteinExistence type="predicted"/>
<keyword evidence="2" id="KW-1185">Reference proteome</keyword>
<accession>A0AAE3R1B1</accession>
<sequence>MEQKDSTAKVTNARNLVKGILQGKITNGEELKKVLSQGTEKPWILVTVHNDQVKLDSLATETIGPPKQEMTLAEWEQAKPQIEAQFQIAQITVHDTGVPLARREQDVVLD</sequence>
<dbReference type="RefSeq" id="WP_314511492.1">
    <property type="nucleotide sequence ID" value="NZ_JASJOU010000004.1"/>
</dbReference>
<dbReference type="EMBL" id="JASJOU010000004">
    <property type="protein sequence ID" value="MDJ1501831.1"/>
    <property type="molecule type" value="Genomic_DNA"/>
</dbReference>
<organism evidence="1 2">
    <name type="scientific">Xanthocytophaga agilis</name>
    <dbReference type="NCBI Taxonomy" id="3048010"/>
    <lineage>
        <taxon>Bacteria</taxon>
        <taxon>Pseudomonadati</taxon>
        <taxon>Bacteroidota</taxon>
        <taxon>Cytophagia</taxon>
        <taxon>Cytophagales</taxon>
        <taxon>Rhodocytophagaceae</taxon>
        <taxon>Xanthocytophaga</taxon>
    </lineage>
</organism>
<name>A0AAE3R1B1_9BACT</name>
<dbReference type="AlphaFoldDB" id="A0AAE3R1B1"/>